<comment type="caution">
    <text evidence="1">The sequence shown here is derived from an EMBL/GenBank/DDBJ whole genome shotgun (WGS) entry which is preliminary data.</text>
</comment>
<evidence type="ECO:0000313" key="2">
    <source>
        <dbReference type="Proteomes" id="UP000539642"/>
    </source>
</evidence>
<evidence type="ECO:0000313" key="1">
    <source>
        <dbReference type="EMBL" id="MBB5346672.1"/>
    </source>
</evidence>
<sequence length="65" mass="7238">MKPVLRRYRAVIAAAAVFIVFLLLLPLYRVKAVDIVGIILIAAAMKALVPPAEVRRLYAEAEKFD</sequence>
<dbReference type="AlphaFoldDB" id="A0A840ULM2"/>
<protein>
    <submittedName>
        <fullName evidence="1">Uncharacterized protein</fullName>
    </submittedName>
</protein>
<accession>A0A840ULM2</accession>
<keyword evidence="2" id="KW-1185">Reference proteome</keyword>
<dbReference type="Proteomes" id="UP000539642">
    <property type="component" value="Unassembled WGS sequence"/>
</dbReference>
<proteinExistence type="predicted"/>
<organism evidence="1 2">
    <name type="scientific">Desulfoprunum benzoelyticum</name>
    <dbReference type="NCBI Taxonomy" id="1506996"/>
    <lineage>
        <taxon>Bacteria</taxon>
        <taxon>Pseudomonadati</taxon>
        <taxon>Thermodesulfobacteriota</taxon>
        <taxon>Desulfobulbia</taxon>
        <taxon>Desulfobulbales</taxon>
        <taxon>Desulfobulbaceae</taxon>
        <taxon>Desulfoprunum</taxon>
    </lineage>
</organism>
<gene>
    <name evidence="1" type="ORF">HNQ81_000379</name>
</gene>
<dbReference type="EMBL" id="JACHEO010000001">
    <property type="protein sequence ID" value="MBB5346672.1"/>
    <property type="molecule type" value="Genomic_DNA"/>
</dbReference>
<dbReference type="RefSeq" id="WP_183347726.1">
    <property type="nucleotide sequence ID" value="NZ_JACHEO010000001.1"/>
</dbReference>
<reference evidence="1 2" key="1">
    <citation type="submission" date="2020-08" db="EMBL/GenBank/DDBJ databases">
        <title>Genomic Encyclopedia of Type Strains, Phase IV (KMG-IV): sequencing the most valuable type-strain genomes for metagenomic binning, comparative biology and taxonomic classification.</title>
        <authorList>
            <person name="Goeker M."/>
        </authorList>
    </citation>
    <scope>NUCLEOTIDE SEQUENCE [LARGE SCALE GENOMIC DNA]</scope>
    <source>
        <strain evidence="1 2">DSM 28570</strain>
    </source>
</reference>
<name>A0A840ULM2_9BACT</name>